<accession>A0A063YD25</accession>
<organism evidence="2 5">
    <name type="scientific">Metamycoplasma hyosynoviae</name>
    <dbReference type="NCBI Taxonomy" id="29559"/>
    <lineage>
        <taxon>Bacteria</taxon>
        <taxon>Bacillati</taxon>
        <taxon>Mycoplasmatota</taxon>
        <taxon>Mycoplasmoidales</taxon>
        <taxon>Metamycoplasmataceae</taxon>
        <taxon>Metamycoplasma</taxon>
    </lineage>
</organism>
<dbReference type="EMBL" id="CP101127">
    <property type="protein sequence ID" value="UTO25927.1"/>
    <property type="molecule type" value="Genomic_DNA"/>
</dbReference>
<evidence type="ECO:0000313" key="2">
    <source>
        <dbReference type="EMBL" id="TDU98092.1"/>
    </source>
</evidence>
<dbReference type="AlphaFoldDB" id="A0A063YD25"/>
<dbReference type="RefSeq" id="WP_036443772.1">
    <property type="nucleotide sequence ID" value="NZ_CP008748.1"/>
</dbReference>
<evidence type="ECO:0000313" key="3">
    <source>
        <dbReference type="EMBL" id="UTO25927.1"/>
    </source>
</evidence>
<proteinExistence type="predicted"/>
<name>A0A063YD25_9BACT</name>
<evidence type="ECO:0000313" key="1">
    <source>
        <dbReference type="EMBL" id="ASI54190.1"/>
    </source>
</evidence>
<dbReference type="STRING" id="29559.NPL3_02090"/>
<dbReference type="Proteomes" id="UP000294882">
    <property type="component" value="Unassembled WGS sequence"/>
</dbReference>
<evidence type="ECO:0000313" key="5">
    <source>
        <dbReference type="Proteomes" id="UP000294882"/>
    </source>
</evidence>
<protein>
    <recommendedName>
        <fullName evidence="6">DUF1292 domain-containing protein</fullName>
    </recommendedName>
</protein>
<reference evidence="3" key="3">
    <citation type="submission" date="2022-07" db="EMBL/GenBank/DDBJ databases">
        <title>Complete genome of Mycoplasma hyosynoviae B1.</title>
        <authorList>
            <person name="Spergser J."/>
        </authorList>
    </citation>
    <scope>NUCLEOTIDE SEQUENCE</scope>
    <source>
        <strain evidence="3">B1</strain>
    </source>
</reference>
<reference evidence="2 5" key="2">
    <citation type="submission" date="2019-03" db="EMBL/GenBank/DDBJ databases">
        <title>Genomic Encyclopedia of Archaeal and Bacterial Type Strains, Phase II (KMG-II): from individual species to whole genera.</title>
        <authorList>
            <person name="Goeker M."/>
        </authorList>
    </citation>
    <scope>NUCLEOTIDE SEQUENCE [LARGE SCALE GENOMIC DNA]</scope>
    <source>
        <strain evidence="2 5">ATCC 25591</strain>
    </source>
</reference>
<dbReference type="KEGG" id="mhyv:MHSN_03390"/>
<dbReference type="Proteomes" id="UP001059349">
    <property type="component" value="Chromosome"/>
</dbReference>
<evidence type="ECO:0008006" key="6">
    <source>
        <dbReference type="Google" id="ProtNLM"/>
    </source>
</evidence>
<sequence>MEEQEKINIYTEDRKIIIGNNEHKAEFYVMFSIIEANVEYLTVTNGKNLFLVLKDDEKASEYVVVENEDENLVFEDLITEFLENNDVKVIDDPNTQLLTIFKSQQVEE</sequence>
<dbReference type="EMBL" id="CP008748">
    <property type="protein sequence ID" value="ASI54190.1"/>
    <property type="molecule type" value="Genomic_DNA"/>
</dbReference>
<gene>
    <name evidence="2" type="ORF">JN03_0105</name>
    <name evidence="1" type="ORF">MHSN_03390</name>
    <name evidence="3" type="ORF">NMG93_03600</name>
</gene>
<evidence type="ECO:0000313" key="4">
    <source>
        <dbReference type="Proteomes" id="UP000264882"/>
    </source>
</evidence>
<keyword evidence="4" id="KW-1185">Reference proteome</keyword>
<dbReference type="GeneID" id="75105567"/>
<dbReference type="Proteomes" id="UP000264882">
    <property type="component" value="Chromosome"/>
</dbReference>
<reference evidence="1 4" key="1">
    <citation type="submission" date="2014-06" db="EMBL/GenBank/DDBJ databases">
        <title>The Whole Genome Sequence of Mycoplasma hyosynoviae strain ATCC 27095.</title>
        <authorList>
            <person name="Calcutt M.J."/>
            <person name="Foecking M.F."/>
        </authorList>
    </citation>
    <scope>NUCLEOTIDE SEQUENCE [LARGE SCALE GENOMIC DNA]</scope>
    <source>
        <strain evidence="1 4">M60</strain>
    </source>
</reference>
<dbReference type="EMBL" id="SOCH01000002">
    <property type="protein sequence ID" value="TDU98092.1"/>
    <property type="molecule type" value="Genomic_DNA"/>
</dbReference>